<evidence type="ECO:0000256" key="3">
    <source>
        <dbReference type="ARBA" id="ARBA00023295"/>
    </source>
</evidence>
<dbReference type="InterPro" id="IPR054491">
    <property type="entry name" value="MGH1-like_GH"/>
</dbReference>
<evidence type="ECO:0000256" key="2">
    <source>
        <dbReference type="ARBA" id="ARBA00022801"/>
    </source>
</evidence>
<feature type="domain" description="Mannosylglycerate hydrolase MGH1-like glycoside hydrolase" evidence="4">
    <location>
        <begin position="51"/>
        <end position="417"/>
    </location>
</feature>
<dbReference type="InterPro" id="IPR008928">
    <property type="entry name" value="6-hairpin_glycosidase_sf"/>
</dbReference>
<dbReference type="PANTHER" id="PTHR10412:SF11">
    <property type="entry name" value="MANNOSYL-OLIGOSACCHARIDE GLUCOSIDASE"/>
    <property type="match status" value="1"/>
</dbReference>
<evidence type="ECO:0000256" key="1">
    <source>
        <dbReference type="ARBA" id="ARBA00010833"/>
    </source>
</evidence>
<dbReference type="SUPFAM" id="SSF48208">
    <property type="entry name" value="Six-hairpin glycosidases"/>
    <property type="match status" value="1"/>
</dbReference>
<protein>
    <recommendedName>
        <fullName evidence="4">Mannosylglycerate hydrolase MGH1-like glycoside hydrolase domain-containing protein</fullName>
    </recommendedName>
</protein>
<keyword evidence="2" id="KW-0378">Hydrolase</keyword>
<keyword evidence="3" id="KW-0326">Glycosidase</keyword>
<accession>A0A7C0VBH8</accession>
<sequence>MSRKNLEFKCFYNEKIRIFSEELLESNRKQGFSRNLKMFYGYTSPDSVHFHQWFWYSCFHAIVLSQFDPSFAIRELNTLFSVQEEDGFVPHIILWKWRIVDLLKPWWYREVKSKSLFYTAEIQPPVAGMSLGYIYNRLRNKEVLESLVDSVYRFYIYLSKHRDPDNDGLISIITPLESGMDMLPIYDNVLGNPDHDLMYQKRLIRQMLTFYKSIDWNLERVFEAQVFDVEDVAFNTIYVLGLKELSRVLRRYDRARSEEISSLARRVERAIINKMWDSDDGIFYSLMSRGNKEVMLRIKTVSSLFPLLLDIPEYMVSSLVSYIKSKRHFWSEWPIPSVSMDERSFGPLTETRFLWRGTTWINTNWFIWQGLRKSGEIHLANELVKRTWGLIEKYGFCEFYDPFKGFPGGAMRDFGWSTLGSLMFVEELSNL</sequence>
<comment type="caution">
    <text evidence="5">The sequence shown here is derived from an EMBL/GenBank/DDBJ whole genome shotgun (WGS) entry which is preliminary data.</text>
</comment>
<dbReference type="Pfam" id="PF22422">
    <property type="entry name" value="MGH1-like_GH"/>
    <property type="match status" value="1"/>
</dbReference>
<dbReference type="GO" id="GO:0004573">
    <property type="term" value="F:Glc3Man9GlcNAc2 oligosaccharide glucosidase activity"/>
    <property type="evidence" value="ECO:0007669"/>
    <property type="project" value="InterPro"/>
</dbReference>
<proteinExistence type="inferred from homology"/>
<organism evidence="5">
    <name type="scientific">candidate division WOR-3 bacterium</name>
    <dbReference type="NCBI Taxonomy" id="2052148"/>
    <lineage>
        <taxon>Bacteria</taxon>
        <taxon>Bacteria division WOR-3</taxon>
    </lineage>
</organism>
<dbReference type="EMBL" id="DQWE01000122">
    <property type="protein sequence ID" value="HDI82686.1"/>
    <property type="molecule type" value="Genomic_DNA"/>
</dbReference>
<reference evidence="5" key="1">
    <citation type="journal article" date="2020" name="mSystems">
        <title>Genome- and Community-Level Interaction Insights into Carbon Utilization and Element Cycling Functions of Hydrothermarchaeota in Hydrothermal Sediment.</title>
        <authorList>
            <person name="Zhou Z."/>
            <person name="Liu Y."/>
            <person name="Xu W."/>
            <person name="Pan J."/>
            <person name="Luo Z.H."/>
            <person name="Li M."/>
        </authorList>
    </citation>
    <scope>NUCLEOTIDE SEQUENCE [LARGE SCALE GENOMIC DNA]</scope>
    <source>
        <strain evidence="5">HyVt-102</strain>
    </source>
</reference>
<gene>
    <name evidence="5" type="ORF">ENF18_02700</name>
</gene>
<dbReference type="GO" id="GO:0009311">
    <property type="term" value="P:oligosaccharide metabolic process"/>
    <property type="evidence" value="ECO:0007669"/>
    <property type="project" value="InterPro"/>
</dbReference>
<comment type="similarity">
    <text evidence="1">Belongs to the glycosyl hydrolase 63 family.</text>
</comment>
<dbReference type="PANTHER" id="PTHR10412">
    <property type="entry name" value="MANNOSYL-OLIGOSACCHARIDE GLUCOSIDASE"/>
    <property type="match status" value="1"/>
</dbReference>
<dbReference type="InterPro" id="IPR012341">
    <property type="entry name" value="6hp_glycosidase-like_sf"/>
</dbReference>
<evidence type="ECO:0000259" key="4">
    <source>
        <dbReference type="Pfam" id="PF22422"/>
    </source>
</evidence>
<dbReference type="InterPro" id="IPR004888">
    <property type="entry name" value="Glycoside_hydrolase_63"/>
</dbReference>
<name>A0A7C0VBH8_UNCW3</name>
<dbReference type="GO" id="GO:0006487">
    <property type="term" value="P:protein N-linked glycosylation"/>
    <property type="evidence" value="ECO:0007669"/>
    <property type="project" value="TreeGrafter"/>
</dbReference>
<dbReference type="AlphaFoldDB" id="A0A7C0VBH8"/>
<evidence type="ECO:0000313" key="5">
    <source>
        <dbReference type="EMBL" id="HDI82686.1"/>
    </source>
</evidence>
<dbReference type="Proteomes" id="UP000885847">
    <property type="component" value="Unassembled WGS sequence"/>
</dbReference>
<dbReference type="Gene3D" id="1.50.10.10">
    <property type="match status" value="1"/>
</dbReference>